<dbReference type="CDD" id="cd14688">
    <property type="entry name" value="bZIP_YAP"/>
    <property type="match status" value="1"/>
</dbReference>
<evidence type="ECO:0000259" key="2">
    <source>
        <dbReference type="Pfam" id="PF00170"/>
    </source>
</evidence>
<dbReference type="SUPFAM" id="SSF57959">
    <property type="entry name" value="Leucine zipper domain"/>
    <property type="match status" value="1"/>
</dbReference>
<proteinExistence type="predicted"/>
<dbReference type="GO" id="GO:0003700">
    <property type="term" value="F:DNA-binding transcription factor activity"/>
    <property type="evidence" value="ECO:0007669"/>
    <property type="project" value="InterPro"/>
</dbReference>
<dbReference type="Gene3D" id="1.20.5.170">
    <property type="match status" value="1"/>
</dbReference>
<organism evidence="3 4">
    <name type="scientific">Penicillium salamii</name>
    <dbReference type="NCBI Taxonomy" id="1612424"/>
    <lineage>
        <taxon>Eukaryota</taxon>
        <taxon>Fungi</taxon>
        <taxon>Dikarya</taxon>
        <taxon>Ascomycota</taxon>
        <taxon>Pezizomycotina</taxon>
        <taxon>Eurotiomycetes</taxon>
        <taxon>Eurotiomycetidae</taxon>
        <taxon>Eurotiales</taxon>
        <taxon>Aspergillaceae</taxon>
        <taxon>Penicillium</taxon>
    </lineage>
</organism>
<dbReference type="Proteomes" id="UP001152592">
    <property type="component" value="Unassembled WGS sequence"/>
</dbReference>
<evidence type="ECO:0000313" key="4">
    <source>
        <dbReference type="Proteomes" id="UP001152592"/>
    </source>
</evidence>
<dbReference type="PANTHER" id="PTHR40618:SF1">
    <property type="entry name" value="B-ZIP TRANSCRIPTION FACTOR (EUROFUNG)"/>
    <property type="match status" value="1"/>
</dbReference>
<name>A0A9W4JE82_9EURO</name>
<evidence type="ECO:0000256" key="1">
    <source>
        <dbReference type="SAM" id="MobiDB-lite"/>
    </source>
</evidence>
<sequence length="361" mass="40630">MANAAPSGRKRGRPRTVTNDQEVPERRRQQLRLAQQAYRKRKETTIGNLQSRVQELETGVENLSNAFLSFSNLLLEQQLLSKYPHIASALQDITHQCVALAKAATDEPTGALVHVKESPQPVATLDHTSPPGLVLDHTNSESSTDVEDIVRSVPKWVEGTPYQDRSFLPFGVVMTSPTTQFPYLTPPLSSSPMQDLIPNTTVEDERWTIAQRIVKTCCRHGYRLLVDSPNHSRVQQIFGSTLNTSERNRLISMFHAVNHDKIGDLVDAKANVLSALRAKLSTLTADQPQLSSRTWQIALESVSGDWMDCTGVRKYLHEKRIVFENFPDSSGRLQHDVSSSLDISKFIKCELTFRDRLYTRL</sequence>
<dbReference type="AlphaFoldDB" id="A0A9W4JE82"/>
<dbReference type="InterPro" id="IPR004827">
    <property type="entry name" value="bZIP"/>
</dbReference>
<dbReference type="EMBL" id="CAJVPD010000242">
    <property type="protein sequence ID" value="CAG8388447.1"/>
    <property type="molecule type" value="Genomic_DNA"/>
</dbReference>
<feature type="region of interest" description="Disordered" evidence="1">
    <location>
        <begin position="1"/>
        <end position="28"/>
    </location>
</feature>
<dbReference type="PANTHER" id="PTHR40618">
    <property type="entry name" value="B-ZIP TRANSCRIPTION FACTOR (EUROFUNG)-RELATED"/>
    <property type="match status" value="1"/>
</dbReference>
<reference evidence="3" key="1">
    <citation type="submission" date="2021-07" db="EMBL/GenBank/DDBJ databases">
        <authorList>
            <person name="Branca A.L. A."/>
        </authorList>
    </citation>
    <scope>NUCLEOTIDE SEQUENCE</scope>
</reference>
<feature type="domain" description="BZIP" evidence="2">
    <location>
        <begin position="25"/>
        <end position="64"/>
    </location>
</feature>
<gene>
    <name evidence="3" type="ORF">PSALAMII_LOCUS6454</name>
</gene>
<dbReference type="Pfam" id="PF00170">
    <property type="entry name" value="bZIP_1"/>
    <property type="match status" value="1"/>
</dbReference>
<comment type="caution">
    <text evidence="3">The sequence shown here is derived from an EMBL/GenBank/DDBJ whole genome shotgun (WGS) entry which is preliminary data.</text>
</comment>
<accession>A0A9W4JE82</accession>
<evidence type="ECO:0000313" key="3">
    <source>
        <dbReference type="EMBL" id="CAG8388447.1"/>
    </source>
</evidence>
<protein>
    <recommendedName>
        <fullName evidence="2">BZIP domain-containing protein</fullName>
    </recommendedName>
</protein>
<dbReference type="InterPro" id="IPR046347">
    <property type="entry name" value="bZIP_sf"/>
</dbReference>
<dbReference type="OrthoDB" id="10262609at2759"/>